<dbReference type="Gene3D" id="1.10.287.70">
    <property type="match status" value="1"/>
</dbReference>
<feature type="transmembrane region" description="Helical" evidence="1">
    <location>
        <begin position="158"/>
        <end position="178"/>
    </location>
</feature>
<organism evidence="3 4">
    <name type="scientific">Globisporangium ultimum (strain ATCC 200006 / CBS 805.95 / DAOM BR144)</name>
    <name type="common">Pythium ultimum</name>
    <dbReference type="NCBI Taxonomy" id="431595"/>
    <lineage>
        <taxon>Eukaryota</taxon>
        <taxon>Sar</taxon>
        <taxon>Stramenopiles</taxon>
        <taxon>Oomycota</taxon>
        <taxon>Peronosporomycetes</taxon>
        <taxon>Pythiales</taxon>
        <taxon>Pythiaceae</taxon>
        <taxon>Globisporangium</taxon>
    </lineage>
</organism>
<feature type="domain" description="Potassium channel" evidence="2">
    <location>
        <begin position="588"/>
        <end position="637"/>
    </location>
</feature>
<dbReference type="HOGENOM" id="CLU_012578_0_0_1"/>
<evidence type="ECO:0000256" key="1">
    <source>
        <dbReference type="SAM" id="Phobius"/>
    </source>
</evidence>
<accession>K3WTK2</accession>
<sequence length="774" mass="87887">MPQWKVQALVYRVLMTLSALKLLLTLDVLLQDTHYARHVYGNWLVRVRRAYVTYPAVRVVVSWSFVALVFVLGVYLDGFEWVQRAWLALNLSGKTATALQPWFSNESWNMLLGGVIVSLDLLWIVQDYGFPVCGSNPTGVHIFGFWKDTVSIGRGRSLASFTSAGLPCFVVLAMLLPLEMCHFVQLVTYTPGDYDQYVDSITHRVLPLFVVGNSNSSIPIEALQDSNEMKLLLQQGSISRYFAWSVWERAPACALILFTLVTILWIWRHERAQLRHVRPHQQHGVGMENSTTVNAALPPSTKQTLAKQTRLCELYALRTHIDANCIILAALSVVAVVLQFRSIWRSHKSTVQDDAAAVDEDDEDDDVVFQPLQFPGEAYGVVLLGLTCALVYQLHRRYRVKLQLLVLRNELPPPSSGTGNASLWHSPRRLLLPFLMELLLCSVCLPPFLHAELSLQETRYELPRFSTLELTVCPPRMSMADASRHTCELKYTYPLEIINMVVLVRLYWFVRIIRNWLQQKVVAADQPLLVVSGVFQDVPLDSLPWSFKIAFKLAPKELLVVLFLCFWAGTAAAVSIFERPFPSLLDNEEHSLWLAIVTMSTVGYGDAYPVTAYGRVSIFLGAVVGGAILMSLITSVFLDAVKGSKVEHQVVATMERVAWQKKMWTMSAELIATAWQRYRLRHKSNSGGSNKANLRADRRLFSLAHQFKILRKFQKPRETYDSMEALKMSVMAHWRAQELSEWIVESHKESRSHLGMLEHQMDAIENAFTPFLIH</sequence>
<dbReference type="Pfam" id="PF07885">
    <property type="entry name" value="Ion_trans_2"/>
    <property type="match status" value="1"/>
</dbReference>
<reference evidence="4" key="2">
    <citation type="submission" date="2010-04" db="EMBL/GenBank/DDBJ databases">
        <authorList>
            <person name="Buell R."/>
            <person name="Hamilton J."/>
            <person name="Hostetler J."/>
        </authorList>
    </citation>
    <scope>NUCLEOTIDE SEQUENCE [LARGE SCALE GENOMIC DNA]</scope>
    <source>
        <strain evidence="4">DAOM:BR144</strain>
    </source>
</reference>
<dbReference type="EnsemblProtists" id="PYU1_T008296">
    <property type="protein sequence ID" value="PYU1_T008296"/>
    <property type="gene ID" value="PYU1_G008280"/>
</dbReference>
<feature type="transmembrane region" description="Helical" evidence="1">
    <location>
        <begin position="325"/>
        <end position="344"/>
    </location>
</feature>
<dbReference type="InterPro" id="IPR015449">
    <property type="entry name" value="K_chnl_Ca-activ_SK"/>
</dbReference>
<dbReference type="eggNOG" id="KOG3684">
    <property type="taxonomic scope" value="Eukaryota"/>
</dbReference>
<dbReference type="PANTHER" id="PTHR10153">
    <property type="entry name" value="SMALL CONDUCTANCE CALCIUM-ACTIVATED POTASSIUM CHANNEL"/>
    <property type="match status" value="1"/>
</dbReference>
<name>K3WTK2_GLOUD</name>
<dbReference type="Proteomes" id="UP000019132">
    <property type="component" value="Unassembled WGS sequence"/>
</dbReference>
<reference evidence="4" key="1">
    <citation type="journal article" date="2010" name="Genome Biol.">
        <title>Genome sequence of the necrotrophic plant pathogen Pythium ultimum reveals original pathogenicity mechanisms and effector repertoire.</title>
        <authorList>
            <person name="Levesque C.A."/>
            <person name="Brouwer H."/>
            <person name="Cano L."/>
            <person name="Hamilton J.P."/>
            <person name="Holt C."/>
            <person name="Huitema E."/>
            <person name="Raffaele S."/>
            <person name="Robideau G.P."/>
            <person name="Thines M."/>
            <person name="Win J."/>
            <person name="Zerillo M.M."/>
            <person name="Beakes G.W."/>
            <person name="Boore J.L."/>
            <person name="Busam D."/>
            <person name="Dumas B."/>
            <person name="Ferriera S."/>
            <person name="Fuerstenberg S.I."/>
            <person name="Gachon C.M."/>
            <person name="Gaulin E."/>
            <person name="Govers F."/>
            <person name="Grenville-Briggs L."/>
            <person name="Horner N."/>
            <person name="Hostetler J."/>
            <person name="Jiang R.H."/>
            <person name="Johnson J."/>
            <person name="Krajaejun T."/>
            <person name="Lin H."/>
            <person name="Meijer H.J."/>
            <person name="Moore B."/>
            <person name="Morris P."/>
            <person name="Phuntmart V."/>
            <person name="Puiu D."/>
            <person name="Shetty J."/>
            <person name="Stajich J.E."/>
            <person name="Tripathy S."/>
            <person name="Wawra S."/>
            <person name="van West P."/>
            <person name="Whitty B.R."/>
            <person name="Coutinho P.M."/>
            <person name="Henrissat B."/>
            <person name="Martin F."/>
            <person name="Thomas P.D."/>
            <person name="Tyler B.M."/>
            <person name="De Vries R.P."/>
            <person name="Kamoun S."/>
            <person name="Yandell M."/>
            <person name="Tisserat N."/>
            <person name="Buell C.R."/>
        </authorList>
    </citation>
    <scope>NUCLEOTIDE SEQUENCE</scope>
    <source>
        <strain evidence="4">DAOM:BR144</strain>
    </source>
</reference>
<evidence type="ECO:0000313" key="3">
    <source>
        <dbReference type="EnsemblProtists" id="PYU1_T008296"/>
    </source>
</evidence>
<feature type="transmembrane region" description="Helical" evidence="1">
    <location>
        <begin position="249"/>
        <end position="267"/>
    </location>
</feature>
<proteinExistence type="predicted"/>
<keyword evidence="1" id="KW-0812">Transmembrane</keyword>
<dbReference type="EMBL" id="GL376619">
    <property type="status" value="NOT_ANNOTATED_CDS"/>
    <property type="molecule type" value="Genomic_DNA"/>
</dbReference>
<dbReference type="InParanoid" id="K3WTK2"/>
<dbReference type="VEuPathDB" id="FungiDB:PYU1_G008280"/>
<feature type="transmembrane region" description="Helical" evidence="1">
    <location>
        <begin position="558"/>
        <end position="577"/>
    </location>
</feature>
<dbReference type="OMA" id="DLLWIVQ"/>
<dbReference type="GO" id="GO:0016020">
    <property type="term" value="C:membrane"/>
    <property type="evidence" value="ECO:0007669"/>
    <property type="project" value="InterPro"/>
</dbReference>
<dbReference type="InterPro" id="IPR013099">
    <property type="entry name" value="K_chnl_dom"/>
</dbReference>
<feature type="transmembrane region" description="Helical" evidence="1">
    <location>
        <begin position="378"/>
        <end position="395"/>
    </location>
</feature>
<feature type="transmembrane region" description="Helical" evidence="1">
    <location>
        <begin position="618"/>
        <end position="638"/>
    </location>
</feature>
<dbReference type="SUPFAM" id="SSF81324">
    <property type="entry name" value="Voltage-gated potassium channels"/>
    <property type="match status" value="1"/>
</dbReference>
<evidence type="ECO:0000313" key="4">
    <source>
        <dbReference type="Proteomes" id="UP000019132"/>
    </source>
</evidence>
<feature type="transmembrane region" description="Helical" evidence="1">
    <location>
        <begin position="51"/>
        <end position="76"/>
    </location>
</feature>
<keyword evidence="4" id="KW-1185">Reference proteome</keyword>
<keyword evidence="1" id="KW-0472">Membrane</keyword>
<protein>
    <recommendedName>
        <fullName evidence="2">Potassium channel domain-containing protein</fullName>
    </recommendedName>
</protein>
<feature type="transmembrane region" description="Helical" evidence="1">
    <location>
        <begin position="6"/>
        <end position="30"/>
    </location>
</feature>
<keyword evidence="1" id="KW-1133">Transmembrane helix</keyword>
<reference evidence="3" key="3">
    <citation type="submission" date="2015-02" db="UniProtKB">
        <authorList>
            <consortium name="EnsemblProtists"/>
        </authorList>
    </citation>
    <scope>IDENTIFICATION</scope>
    <source>
        <strain evidence="3">DAOM BR144</strain>
    </source>
</reference>
<dbReference type="STRING" id="431595.K3WTK2"/>
<dbReference type="AlphaFoldDB" id="K3WTK2"/>
<evidence type="ECO:0000259" key="2">
    <source>
        <dbReference type="Pfam" id="PF07885"/>
    </source>
</evidence>
<dbReference type="GO" id="GO:0016286">
    <property type="term" value="F:small conductance calcium-activated potassium channel activity"/>
    <property type="evidence" value="ECO:0007669"/>
    <property type="project" value="InterPro"/>
</dbReference>